<sequence length="316" mass="35064">MEHVPVLLTETLTWLQPRPGGVYVDATLGGGGHAEAILDRIVPGGRLIGIDRDEQALEQASRRLERFGGAVTLIRENFAAIRAVLLSQGIDRVDGVLFDLGASTMQFADPQRGFAFSVAGPLDMRMDRRQQLTAAELVNGLAERDLADLIWRYGEERWSRRIARGIVHARPLATTVELAEVVRRAIPRRAWPRTIHPATRTFQALRIAVNDELSNLENVIPAAAEVLREAGRLCAITFHSLEDRTIKHTFLRLSRGCTRSPGSSACTNGGKRWLRVLTKKPIPPTLEEIERNPRARSAKLRAAERLADTEVGKLES</sequence>
<dbReference type="PIRSF" id="PIRSF004486">
    <property type="entry name" value="MraW"/>
    <property type="match status" value="1"/>
</dbReference>
<keyword evidence="4 6" id="KW-0808">Transferase</keyword>
<feature type="binding site" evidence="6">
    <location>
        <position position="99"/>
    </location>
    <ligand>
        <name>S-adenosyl-L-methionine</name>
        <dbReference type="ChEBI" id="CHEBI:59789"/>
    </ligand>
</feature>
<dbReference type="AlphaFoldDB" id="A0A537IZI4"/>
<comment type="catalytic activity">
    <reaction evidence="6">
        <text>cytidine(1402) in 16S rRNA + S-adenosyl-L-methionine = N(4)-methylcytidine(1402) in 16S rRNA + S-adenosyl-L-homocysteine + H(+)</text>
        <dbReference type="Rhea" id="RHEA:42928"/>
        <dbReference type="Rhea" id="RHEA-COMP:10286"/>
        <dbReference type="Rhea" id="RHEA-COMP:10287"/>
        <dbReference type="ChEBI" id="CHEBI:15378"/>
        <dbReference type="ChEBI" id="CHEBI:57856"/>
        <dbReference type="ChEBI" id="CHEBI:59789"/>
        <dbReference type="ChEBI" id="CHEBI:74506"/>
        <dbReference type="ChEBI" id="CHEBI:82748"/>
        <dbReference type="EC" id="2.1.1.199"/>
    </reaction>
</comment>
<evidence type="ECO:0000256" key="1">
    <source>
        <dbReference type="ARBA" id="ARBA00010396"/>
    </source>
</evidence>
<feature type="binding site" evidence="6">
    <location>
        <position position="106"/>
    </location>
    <ligand>
        <name>S-adenosyl-L-methionine</name>
        <dbReference type="ChEBI" id="CHEBI:59789"/>
    </ligand>
</feature>
<dbReference type="PANTHER" id="PTHR11265:SF0">
    <property type="entry name" value="12S RRNA N4-METHYLCYTIDINE METHYLTRANSFERASE"/>
    <property type="match status" value="1"/>
</dbReference>
<dbReference type="PANTHER" id="PTHR11265">
    <property type="entry name" value="S-ADENOSYL-METHYLTRANSFERASE MRAW"/>
    <property type="match status" value="1"/>
</dbReference>
<keyword evidence="3 6" id="KW-0489">Methyltransferase</keyword>
<dbReference type="Proteomes" id="UP000318834">
    <property type="component" value="Unassembled WGS sequence"/>
</dbReference>
<dbReference type="Pfam" id="PF01795">
    <property type="entry name" value="Methyltransf_5"/>
    <property type="match status" value="1"/>
</dbReference>
<gene>
    <name evidence="6 7" type="primary">rsmH</name>
    <name evidence="7" type="ORF">E6H05_02795</name>
</gene>
<comment type="caution">
    <text evidence="7">The sequence shown here is derived from an EMBL/GenBank/DDBJ whole genome shotgun (WGS) entry which is preliminary data.</text>
</comment>
<feature type="binding site" evidence="6">
    <location>
        <begin position="31"/>
        <end position="33"/>
    </location>
    <ligand>
        <name>S-adenosyl-L-methionine</name>
        <dbReference type="ChEBI" id="CHEBI:59789"/>
    </ligand>
</feature>
<dbReference type="GO" id="GO:0005737">
    <property type="term" value="C:cytoplasm"/>
    <property type="evidence" value="ECO:0007669"/>
    <property type="project" value="UniProtKB-SubCell"/>
</dbReference>
<evidence type="ECO:0000313" key="8">
    <source>
        <dbReference type="Proteomes" id="UP000318834"/>
    </source>
</evidence>
<dbReference type="InterPro" id="IPR002903">
    <property type="entry name" value="RsmH"/>
</dbReference>
<organism evidence="7 8">
    <name type="scientific">Candidatus Segetimicrobium genomatis</name>
    <dbReference type="NCBI Taxonomy" id="2569760"/>
    <lineage>
        <taxon>Bacteria</taxon>
        <taxon>Bacillati</taxon>
        <taxon>Candidatus Sysuimicrobiota</taxon>
        <taxon>Candidatus Sysuimicrobiia</taxon>
        <taxon>Candidatus Sysuimicrobiales</taxon>
        <taxon>Candidatus Segetimicrobiaceae</taxon>
        <taxon>Candidatus Segetimicrobium</taxon>
    </lineage>
</organism>
<dbReference type="HAMAP" id="MF_01007">
    <property type="entry name" value="16SrRNA_methyltr_H"/>
    <property type="match status" value="1"/>
</dbReference>
<accession>A0A537IZI4</accession>
<dbReference type="SUPFAM" id="SSF53335">
    <property type="entry name" value="S-adenosyl-L-methionine-dependent methyltransferases"/>
    <property type="match status" value="1"/>
</dbReference>
<dbReference type="EMBL" id="VBAP01000012">
    <property type="protein sequence ID" value="TMI76719.1"/>
    <property type="molecule type" value="Genomic_DNA"/>
</dbReference>
<dbReference type="NCBIfam" id="TIGR00006">
    <property type="entry name" value="16S rRNA (cytosine(1402)-N(4))-methyltransferase RsmH"/>
    <property type="match status" value="1"/>
</dbReference>
<comment type="function">
    <text evidence="6">Specifically methylates the N4 position of cytidine in position 1402 (C1402) of 16S rRNA.</text>
</comment>
<evidence type="ECO:0000256" key="5">
    <source>
        <dbReference type="ARBA" id="ARBA00022691"/>
    </source>
</evidence>
<evidence type="ECO:0000313" key="7">
    <source>
        <dbReference type="EMBL" id="TMI76719.1"/>
    </source>
</evidence>
<evidence type="ECO:0000256" key="6">
    <source>
        <dbReference type="HAMAP-Rule" id="MF_01007"/>
    </source>
</evidence>
<evidence type="ECO:0000256" key="3">
    <source>
        <dbReference type="ARBA" id="ARBA00022603"/>
    </source>
</evidence>
<comment type="similarity">
    <text evidence="1 6">Belongs to the methyltransferase superfamily. RsmH family.</text>
</comment>
<feature type="binding site" evidence="6">
    <location>
        <position position="51"/>
    </location>
    <ligand>
        <name>S-adenosyl-L-methionine</name>
        <dbReference type="ChEBI" id="CHEBI:59789"/>
    </ligand>
</feature>
<dbReference type="Gene3D" id="1.10.150.170">
    <property type="entry name" value="Putative methyltransferase TM0872, insert domain"/>
    <property type="match status" value="1"/>
</dbReference>
<proteinExistence type="inferred from homology"/>
<keyword evidence="5 6" id="KW-0949">S-adenosyl-L-methionine</keyword>
<feature type="binding site" evidence="6">
    <location>
        <position position="78"/>
    </location>
    <ligand>
        <name>S-adenosyl-L-methionine</name>
        <dbReference type="ChEBI" id="CHEBI:59789"/>
    </ligand>
</feature>
<dbReference type="EC" id="2.1.1.199" evidence="6"/>
<keyword evidence="2 6" id="KW-0698">rRNA processing</keyword>
<dbReference type="GO" id="GO:0071424">
    <property type="term" value="F:rRNA (cytosine-N4-)-methyltransferase activity"/>
    <property type="evidence" value="ECO:0007669"/>
    <property type="project" value="UniProtKB-UniRule"/>
</dbReference>
<name>A0A537IZI4_9BACT</name>
<dbReference type="GO" id="GO:0070475">
    <property type="term" value="P:rRNA base methylation"/>
    <property type="evidence" value="ECO:0007669"/>
    <property type="project" value="UniProtKB-UniRule"/>
</dbReference>
<reference evidence="7 8" key="1">
    <citation type="journal article" date="2019" name="Nat. Microbiol.">
        <title>Mediterranean grassland soil C-N compound turnover is dependent on rainfall and depth, and is mediated by genomically divergent microorganisms.</title>
        <authorList>
            <person name="Diamond S."/>
            <person name="Andeer P.F."/>
            <person name="Li Z."/>
            <person name="Crits-Christoph A."/>
            <person name="Burstein D."/>
            <person name="Anantharaman K."/>
            <person name="Lane K.R."/>
            <person name="Thomas B.C."/>
            <person name="Pan C."/>
            <person name="Northen T.R."/>
            <person name="Banfield J.F."/>
        </authorList>
    </citation>
    <scope>NUCLEOTIDE SEQUENCE [LARGE SCALE GENOMIC DNA]</scope>
    <source>
        <strain evidence="7">NP_8</strain>
    </source>
</reference>
<dbReference type="SUPFAM" id="SSF81799">
    <property type="entry name" value="Putative methyltransferase TM0872, insert domain"/>
    <property type="match status" value="1"/>
</dbReference>
<dbReference type="InterPro" id="IPR023397">
    <property type="entry name" value="SAM-dep_MeTrfase_MraW_recog"/>
</dbReference>
<dbReference type="InterPro" id="IPR029063">
    <property type="entry name" value="SAM-dependent_MTases_sf"/>
</dbReference>
<evidence type="ECO:0000256" key="2">
    <source>
        <dbReference type="ARBA" id="ARBA00022552"/>
    </source>
</evidence>
<keyword evidence="6" id="KW-0963">Cytoplasm</keyword>
<dbReference type="Gene3D" id="3.40.50.150">
    <property type="entry name" value="Vaccinia Virus protein VP39"/>
    <property type="match status" value="1"/>
</dbReference>
<evidence type="ECO:0000256" key="4">
    <source>
        <dbReference type="ARBA" id="ARBA00022679"/>
    </source>
</evidence>
<protein>
    <recommendedName>
        <fullName evidence="6">Ribosomal RNA small subunit methyltransferase H</fullName>
        <ecNumber evidence="6">2.1.1.199</ecNumber>
    </recommendedName>
    <alternativeName>
        <fullName evidence="6">16S rRNA m(4)C1402 methyltransferase</fullName>
    </alternativeName>
    <alternativeName>
        <fullName evidence="6">rRNA (cytosine-N(4)-)-methyltransferase RsmH</fullName>
    </alternativeName>
</protein>
<comment type="subcellular location">
    <subcellularLocation>
        <location evidence="6">Cytoplasm</location>
    </subcellularLocation>
</comment>